<evidence type="ECO:0008006" key="8">
    <source>
        <dbReference type="Google" id="ProtNLM"/>
    </source>
</evidence>
<dbReference type="InterPro" id="IPR023352">
    <property type="entry name" value="MAPEG-like_dom_sf"/>
</dbReference>
<comment type="subcellular location">
    <subcellularLocation>
        <location evidence="1">Membrane</location>
        <topology evidence="1">Multi-pass membrane protein</topology>
    </subcellularLocation>
</comment>
<comment type="caution">
    <text evidence="6">The sequence shown here is derived from an EMBL/GenBank/DDBJ whole genome shotgun (WGS) entry which is preliminary data.</text>
</comment>
<reference evidence="6 7" key="1">
    <citation type="journal article" date="2012" name="Genome Biol.">
        <title>Genome and low-iron response of an oceanic diatom adapted to chronic iron limitation.</title>
        <authorList>
            <person name="Lommer M."/>
            <person name="Specht M."/>
            <person name="Roy A.S."/>
            <person name="Kraemer L."/>
            <person name="Andreson R."/>
            <person name="Gutowska M.A."/>
            <person name="Wolf J."/>
            <person name="Bergner S.V."/>
            <person name="Schilhabel M.B."/>
            <person name="Klostermeier U.C."/>
            <person name="Beiko R.G."/>
            <person name="Rosenstiel P."/>
            <person name="Hippler M."/>
            <person name="Laroche J."/>
        </authorList>
    </citation>
    <scope>NUCLEOTIDE SEQUENCE [LARGE SCALE GENOMIC DNA]</scope>
    <source>
        <strain evidence="6 7">CCMP1005</strain>
    </source>
</reference>
<dbReference type="GO" id="GO:0004364">
    <property type="term" value="F:glutathione transferase activity"/>
    <property type="evidence" value="ECO:0007669"/>
    <property type="project" value="TreeGrafter"/>
</dbReference>
<dbReference type="Pfam" id="PF01124">
    <property type="entry name" value="MAPEG"/>
    <property type="match status" value="1"/>
</dbReference>
<dbReference type="AlphaFoldDB" id="K0RP93"/>
<dbReference type="PANTHER" id="PTHR10250:SF26">
    <property type="entry name" value="GLUTATHIONE S-TRANSFERASE 3, MITOCHONDRIAL"/>
    <property type="match status" value="1"/>
</dbReference>
<evidence type="ECO:0000256" key="5">
    <source>
        <dbReference type="SAM" id="Phobius"/>
    </source>
</evidence>
<dbReference type="OrthoDB" id="410651at2759"/>
<dbReference type="PANTHER" id="PTHR10250">
    <property type="entry name" value="MICROSOMAL GLUTATHIONE S-TRANSFERASE"/>
    <property type="match status" value="1"/>
</dbReference>
<feature type="transmembrane region" description="Helical" evidence="5">
    <location>
        <begin position="145"/>
        <end position="164"/>
    </location>
</feature>
<evidence type="ECO:0000256" key="1">
    <source>
        <dbReference type="ARBA" id="ARBA00004141"/>
    </source>
</evidence>
<dbReference type="SUPFAM" id="SSF161084">
    <property type="entry name" value="MAPEG domain-like"/>
    <property type="match status" value="1"/>
</dbReference>
<dbReference type="InterPro" id="IPR001129">
    <property type="entry name" value="Membr-assoc_MAPEG"/>
</dbReference>
<organism evidence="6 7">
    <name type="scientific">Thalassiosira oceanica</name>
    <name type="common">Marine diatom</name>
    <dbReference type="NCBI Taxonomy" id="159749"/>
    <lineage>
        <taxon>Eukaryota</taxon>
        <taxon>Sar</taxon>
        <taxon>Stramenopiles</taxon>
        <taxon>Ochrophyta</taxon>
        <taxon>Bacillariophyta</taxon>
        <taxon>Coscinodiscophyceae</taxon>
        <taxon>Thalassiosirophycidae</taxon>
        <taxon>Thalassiosirales</taxon>
        <taxon>Thalassiosiraceae</taxon>
        <taxon>Thalassiosira</taxon>
    </lineage>
</organism>
<dbReference type="GO" id="GO:0005783">
    <property type="term" value="C:endoplasmic reticulum"/>
    <property type="evidence" value="ECO:0007669"/>
    <property type="project" value="TreeGrafter"/>
</dbReference>
<dbReference type="GO" id="GO:0005635">
    <property type="term" value="C:nuclear envelope"/>
    <property type="evidence" value="ECO:0007669"/>
    <property type="project" value="TreeGrafter"/>
</dbReference>
<evidence type="ECO:0000313" key="7">
    <source>
        <dbReference type="Proteomes" id="UP000266841"/>
    </source>
</evidence>
<accession>K0RP93</accession>
<sequence length="196" mass="22281">MLRGTYLLWYLSCLWLSLLTVLLRYELRPAPPVAIAAKTTTHRNGICRADRRARQVYRDLCPPLVAAAARLRDRRRSRQEEIGHPAADALRYPRDAEIKALNLSSDQVDSYMCVQRMHQNNVEFLSCYFPAMLVAMLGYPAETYHAGVVVLVGRMVMALGYYGGAKKRVFGGFFHFGEYYTIYLAGKFAYDLIQGA</sequence>
<evidence type="ECO:0000256" key="2">
    <source>
        <dbReference type="ARBA" id="ARBA00022692"/>
    </source>
</evidence>
<dbReference type="Gene3D" id="1.20.120.550">
    <property type="entry name" value="Membrane associated eicosanoid/glutathione metabolism-like domain"/>
    <property type="match status" value="1"/>
</dbReference>
<dbReference type="GO" id="GO:0004602">
    <property type="term" value="F:glutathione peroxidase activity"/>
    <property type="evidence" value="ECO:0007669"/>
    <property type="project" value="TreeGrafter"/>
</dbReference>
<dbReference type="EMBL" id="AGNL01045709">
    <property type="protein sequence ID" value="EJK48557.1"/>
    <property type="molecule type" value="Genomic_DNA"/>
</dbReference>
<feature type="transmembrane region" description="Helical" evidence="5">
    <location>
        <begin position="6"/>
        <end position="25"/>
    </location>
</feature>
<name>K0RP93_THAOC</name>
<evidence type="ECO:0000313" key="6">
    <source>
        <dbReference type="EMBL" id="EJK48557.1"/>
    </source>
</evidence>
<feature type="transmembrane region" description="Helical" evidence="5">
    <location>
        <begin position="122"/>
        <end position="139"/>
    </location>
</feature>
<gene>
    <name evidence="6" type="ORF">THAOC_32635</name>
</gene>
<dbReference type="Proteomes" id="UP000266841">
    <property type="component" value="Unassembled WGS sequence"/>
</dbReference>
<dbReference type="GO" id="GO:0006691">
    <property type="term" value="P:leukotriene metabolic process"/>
    <property type="evidence" value="ECO:0007669"/>
    <property type="project" value="UniProtKB-ARBA"/>
</dbReference>
<keyword evidence="7" id="KW-1185">Reference proteome</keyword>
<dbReference type="InterPro" id="IPR050997">
    <property type="entry name" value="MAPEG"/>
</dbReference>
<proteinExistence type="predicted"/>
<evidence type="ECO:0000256" key="4">
    <source>
        <dbReference type="ARBA" id="ARBA00023136"/>
    </source>
</evidence>
<keyword evidence="4 5" id="KW-0472">Membrane</keyword>
<protein>
    <recommendedName>
        <fullName evidence="8">Glutathione transferase</fullName>
    </recommendedName>
</protein>
<keyword evidence="3 5" id="KW-1133">Transmembrane helix</keyword>
<dbReference type="GO" id="GO:0016020">
    <property type="term" value="C:membrane"/>
    <property type="evidence" value="ECO:0007669"/>
    <property type="project" value="UniProtKB-SubCell"/>
</dbReference>
<keyword evidence="2 5" id="KW-0812">Transmembrane</keyword>
<evidence type="ECO:0000256" key="3">
    <source>
        <dbReference type="ARBA" id="ARBA00022989"/>
    </source>
</evidence>